<evidence type="ECO:0000256" key="3">
    <source>
        <dbReference type="ARBA" id="ARBA00022475"/>
    </source>
</evidence>
<dbReference type="PANTHER" id="PTHR43744">
    <property type="entry name" value="ABC TRANSPORTER PERMEASE PROTEIN MG189-RELATED-RELATED"/>
    <property type="match status" value="1"/>
</dbReference>
<evidence type="ECO:0000256" key="5">
    <source>
        <dbReference type="ARBA" id="ARBA00022989"/>
    </source>
</evidence>
<protein>
    <submittedName>
        <fullName evidence="9">Carbohydrate ABC transporter permease</fullName>
    </submittedName>
</protein>
<evidence type="ECO:0000256" key="6">
    <source>
        <dbReference type="ARBA" id="ARBA00023136"/>
    </source>
</evidence>
<feature type="transmembrane region" description="Helical" evidence="7">
    <location>
        <begin position="12"/>
        <end position="34"/>
    </location>
</feature>
<evidence type="ECO:0000256" key="4">
    <source>
        <dbReference type="ARBA" id="ARBA00022692"/>
    </source>
</evidence>
<organism evidence="9 10">
    <name type="scientific">Paenibacillus gyeongsangnamensis</name>
    <dbReference type="NCBI Taxonomy" id="3388067"/>
    <lineage>
        <taxon>Bacteria</taxon>
        <taxon>Bacillati</taxon>
        <taxon>Bacillota</taxon>
        <taxon>Bacilli</taxon>
        <taxon>Bacillales</taxon>
        <taxon>Paenibacillaceae</taxon>
        <taxon>Paenibacillus</taxon>
    </lineage>
</organism>
<dbReference type="Pfam" id="PF00528">
    <property type="entry name" value="BPD_transp_1"/>
    <property type="match status" value="1"/>
</dbReference>
<sequence>MLHRTLGERITDVINTILLLLIAIAMFFPFVYIFSVSFSSIDDYLQSNFVLWPKHWVLDAYKYTLQNDRFIHSIFITIYITVIGTLCNLAFTSTMAYGLSKNFYGQKIFMLMVLFSFLFGAGIIPTYLIVKATGLINSIWALIMPVLISPWNLIVFRQFFKSIPEELNESAYMDGANEFKIFSRIILPLSKPAMATFGLFYAVMLWNNYFTGILYLNDPTKWPIQVLLRQIVVVNDMTAISATANQMLTNPPPAETIQMVSILLATVPILIIYPFLQKHFAKGVMLGSVKG</sequence>
<comment type="subcellular location">
    <subcellularLocation>
        <location evidence="1 7">Cell membrane</location>
        <topology evidence="1 7">Multi-pass membrane protein</topology>
    </subcellularLocation>
</comment>
<evidence type="ECO:0000313" key="10">
    <source>
        <dbReference type="Proteomes" id="UP001527882"/>
    </source>
</evidence>
<feature type="transmembrane region" description="Helical" evidence="7">
    <location>
        <begin position="135"/>
        <end position="156"/>
    </location>
</feature>
<comment type="similarity">
    <text evidence="7">Belongs to the binding-protein-dependent transport system permease family.</text>
</comment>
<evidence type="ECO:0000313" key="9">
    <source>
        <dbReference type="EMBL" id="MCZ8510875.1"/>
    </source>
</evidence>
<dbReference type="PROSITE" id="PS50928">
    <property type="entry name" value="ABC_TM1"/>
    <property type="match status" value="1"/>
</dbReference>
<feature type="transmembrane region" description="Helical" evidence="7">
    <location>
        <begin position="108"/>
        <end position="129"/>
    </location>
</feature>
<keyword evidence="6 7" id="KW-0472">Membrane</keyword>
<feature type="transmembrane region" description="Helical" evidence="7">
    <location>
        <begin position="193"/>
        <end position="216"/>
    </location>
</feature>
<name>A0ABT4Q1W2_9BACL</name>
<dbReference type="PANTHER" id="PTHR43744:SF9">
    <property type="entry name" value="POLYGALACTURONAN_RHAMNOGALACTURONAN TRANSPORT SYSTEM PERMEASE PROTEIN YTCP"/>
    <property type="match status" value="1"/>
</dbReference>
<gene>
    <name evidence="9" type="ORF">O9H85_00150</name>
</gene>
<keyword evidence="10" id="KW-1185">Reference proteome</keyword>
<keyword evidence="4 7" id="KW-0812">Transmembrane</keyword>
<dbReference type="EMBL" id="JAQAGZ010000001">
    <property type="protein sequence ID" value="MCZ8510875.1"/>
    <property type="molecule type" value="Genomic_DNA"/>
</dbReference>
<proteinExistence type="inferred from homology"/>
<feature type="transmembrane region" description="Helical" evidence="7">
    <location>
        <begin position="70"/>
        <end position="96"/>
    </location>
</feature>
<evidence type="ECO:0000256" key="7">
    <source>
        <dbReference type="RuleBase" id="RU363032"/>
    </source>
</evidence>
<dbReference type="Gene3D" id="1.10.3720.10">
    <property type="entry name" value="MetI-like"/>
    <property type="match status" value="1"/>
</dbReference>
<keyword evidence="2 7" id="KW-0813">Transport</keyword>
<evidence type="ECO:0000256" key="1">
    <source>
        <dbReference type="ARBA" id="ARBA00004651"/>
    </source>
</evidence>
<feature type="domain" description="ABC transmembrane type-1" evidence="8">
    <location>
        <begin position="74"/>
        <end position="275"/>
    </location>
</feature>
<evidence type="ECO:0000256" key="2">
    <source>
        <dbReference type="ARBA" id="ARBA00022448"/>
    </source>
</evidence>
<dbReference type="RefSeq" id="WP_269879250.1">
    <property type="nucleotide sequence ID" value="NZ_JAQAGZ010000001.1"/>
</dbReference>
<keyword evidence="5 7" id="KW-1133">Transmembrane helix</keyword>
<dbReference type="SUPFAM" id="SSF161098">
    <property type="entry name" value="MetI-like"/>
    <property type="match status" value="1"/>
</dbReference>
<reference evidence="9 10" key="1">
    <citation type="submission" date="2022-12" db="EMBL/GenBank/DDBJ databases">
        <title>Draft genome sequence of Paenibacillus sp. dW9.</title>
        <authorList>
            <person name="Choi E.-W."/>
            <person name="Kim D.-U."/>
        </authorList>
    </citation>
    <scope>NUCLEOTIDE SEQUENCE [LARGE SCALE GENOMIC DNA]</scope>
    <source>
        <strain evidence="10">dW9</strain>
    </source>
</reference>
<comment type="caution">
    <text evidence="9">The sequence shown here is derived from an EMBL/GenBank/DDBJ whole genome shotgun (WGS) entry which is preliminary data.</text>
</comment>
<dbReference type="InterPro" id="IPR000515">
    <property type="entry name" value="MetI-like"/>
</dbReference>
<feature type="transmembrane region" description="Helical" evidence="7">
    <location>
        <begin position="257"/>
        <end position="276"/>
    </location>
</feature>
<dbReference type="Proteomes" id="UP001527882">
    <property type="component" value="Unassembled WGS sequence"/>
</dbReference>
<evidence type="ECO:0000259" key="8">
    <source>
        <dbReference type="PROSITE" id="PS50928"/>
    </source>
</evidence>
<keyword evidence="3" id="KW-1003">Cell membrane</keyword>
<accession>A0ABT4Q1W2</accession>
<dbReference type="CDD" id="cd06261">
    <property type="entry name" value="TM_PBP2"/>
    <property type="match status" value="1"/>
</dbReference>
<dbReference type="InterPro" id="IPR035906">
    <property type="entry name" value="MetI-like_sf"/>
</dbReference>